<accession>A0A2T6BLK7</accession>
<proteinExistence type="predicted"/>
<evidence type="ECO:0000313" key="3">
    <source>
        <dbReference type="Proteomes" id="UP000243978"/>
    </source>
</evidence>
<sequence length="209" mass="21538">MKHFFATTALIAALSAPAFADGHGQVQAALEQMGFEADASKLSASERGQLELLLNGSDMSPAARQGQIEQILTDAGAMSAPTAGDTSMLQAQLDQMGIAADASTLTGAQVAQLELILNGSNASPAAKQGRVELIFEGDNAISLSSNNGRMAVDMSMNSLRNQVSNTLEGSGVDCDVYALSDEQVTQLYVAVTSSMSSGDAIQAARSACM</sequence>
<keyword evidence="3" id="KW-1185">Reference proteome</keyword>
<evidence type="ECO:0000313" key="2">
    <source>
        <dbReference type="EMBL" id="PTX56958.1"/>
    </source>
</evidence>
<keyword evidence="1" id="KW-0732">Signal</keyword>
<comment type="caution">
    <text evidence="2">The sequence shown here is derived from an EMBL/GenBank/DDBJ whole genome shotgun (WGS) entry which is preliminary data.</text>
</comment>
<dbReference type="AlphaFoldDB" id="A0A2T6BLK7"/>
<feature type="signal peptide" evidence="1">
    <location>
        <begin position="1"/>
        <end position="20"/>
    </location>
</feature>
<dbReference type="Proteomes" id="UP000243978">
    <property type="component" value="Unassembled WGS sequence"/>
</dbReference>
<name>A0A2T6BLK7_9RHOB</name>
<dbReference type="EMBL" id="QBKS01000001">
    <property type="protein sequence ID" value="PTX56958.1"/>
    <property type="molecule type" value="Genomic_DNA"/>
</dbReference>
<feature type="chain" id="PRO_5015613962" evidence="1">
    <location>
        <begin position="21"/>
        <end position="209"/>
    </location>
</feature>
<dbReference type="RefSeq" id="WP_107845100.1">
    <property type="nucleotide sequence ID" value="NZ_QBKS01000001.1"/>
</dbReference>
<protein>
    <submittedName>
        <fullName evidence="2">Uncharacterized protein</fullName>
    </submittedName>
</protein>
<evidence type="ECO:0000256" key="1">
    <source>
        <dbReference type="SAM" id="SignalP"/>
    </source>
</evidence>
<reference evidence="2 3" key="1">
    <citation type="submission" date="2018-04" db="EMBL/GenBank/DDBJ databases">
        <title>Genomic Encyclopedia of Archaeal and Bacterial Type Strains, Phase II (KMG-II): from individual species to whole genera.</title>
        <authorList>
            <person name="Goeker M."/>
        </authorList>
    </citation>
    <scope>NUCLEOTIDE SEQUENCE [LARGE SCALE GENOMIC DNA]</scope>
    <source>
        <strain evidence="2 3">DSM 100977</strain>
    </source>
</reference>
<organism evidence="2 3">
    <name type="scientific">Litoreibacter ponti</name>
    <dbReference type="NCBI Taxonomy" id="1510457"/>
    <lineage>
        <taxon>Bacteria</taxon>
        <taxon>Pseudomonadati</taxon>
        <taxon>Pseudomonadota</taxon>
        <taxon>Alphaproteobacteria</taxon>
        <taxon>Rhodobacterales</taxon>
        <taxon>Roseobacteraceae</taxon>
        <taxon>Litoreibacter</taxon>
    </lineage>
</organism>
<gene>
    <name evidence="2" type="ORF">C8N43_1623</name>
</gene>